<dbReference type="PROSITE" id="PS50949">
    <property type="entry name" value="HTH_GNTR"/>
    <property type="match status" value="1"/>
</dbReference>
<dbReference type="PANTHER" id="PTHR43537">
    <property type="entry name" value="TRANSCRIPTIONAL REGULATOR, GNTR FAMILY"/>
    <property type="match status" value="1"/>
</dbReference>
<dbReference type="CDD" id="cd07377">
    <property type="entry name" value="WHTH_GntR"/>
    <property type="match status" value="1"/>
</dbReference>
<evidence type="ECO:0000256" key="2">
    <source>
        <dbReference type="ARBA" id="ARBA00023125"/>
    </source>
</evidence>
<dbReference type="Gene3D" id="1.10.10.10">
    <property type="entry name" value="Winged helix-like DNA-binding domain superfamily/Winged helix DNA-binding domain"/>
    <property type="match status" value="1"/>
</dbReference>
<proteinExistence type="predicted"/>
<feature type="domain" description="HTH gntR-type" evidence="4">
    <location>
        <begin position="10"/>
        <end position="77"/>
    </location>
</feature>
<gene>
    <name evidence="5" type="ORF">ACFQ5P_07895</name>
</gene>
<dbReference type="InterPro" id="IPR008920">
    <property type="entry name" value="TF_FadR/GntR_C"/>
</dbReference>
<dbReference type="Pfam" id="PF07729">
    <property type="entry name" value="FCD"/>
    <property type="match status" value="1"/>
</dbReference>
<evidence type="ECO:0000256" key="3">
    <source>
        <dbReference type="ARBA" id="ARBA00023163"/>
    </source>
</evidence>
<dbReference type="PANTHER" id="PTHR43537:SF45">
    <property type="entry name" value="GNTR FAMILY REGULATORY PROTEIN"/>
    <property type="match status" value="1"/>
</dbReference>
<keyword evidence="3" id="KW-0804">Transcription</keyword>
<dbReference type="SUPFAM" id="SSF48008">
    <property type="entry name" value="GntR ligand-binding domain-like"/>
    <property type="match status" value="1"/>
</dbReference>
<organism evidence="5 6">
    <name type="scientific">Paracoccus nototheniae</name>
    <dbReference type="NCBI Taxonomy" id="2489002"/>
    <lineage>
        <taxon>Bacteria</taxon>
        <taxon>Pseudomonadati</taxon>
        <taxon>Pseudomonadota</taxon>
        <taxon>Alphaproteobacteria</taxon>
        <taxon>Rhodobacterales</taxon>
        <taxon>Paracoccaceae</taxon>
        <taxon>Paracoccus</taxon>
    </lineage>
</organism>
<dbReference type="RefSeq" id="WP_131576212.1">
    <property type="nucleotide sequence ID" value="NZ_CBCSAJ010000002.1"/>
</dbReference>
<dbReference type="Pfam" id="PF00392">
    <property type="entry name" value="GntR"/>
    <property type="match status" value="1"/>
</dbReference>
<evidence type="ECO:0000313" key="6">
    <source>
        <dbReference type="Proteomes" id="UP001597302"/>
    </source>
</evidence>
<reference evidence="6" key="1">
    <citation type="journal article" date="2019" name="Int. J. Syst. Evol. Microbiol.">
        <title>The Global Catalogue of Microorganisms (GCM) 10K type strain sequencing project: providing services to taxonomists for standard genome sequencing and annotation.</title>
        <authorList>
            <consortium name="The Broad Institute Genomics Platform"/>
            <consortium name="The Broad Institute Genome Sequencing Center for Infectious Disease"/>
            <person name="Wu L."/>
            <person name="Ma J."/>
        </authorList>
    </citation>
    <scope>NUCLEOTIDE SEQUENCE [LARGE SCALE GENOMIC DNA]</scope>
    <source>
        <strain evidence="6">CCM 8875</strain>
    </source>
</reference>
<keyword evidence="2" id="KW-0238">DNA-binding</keyword>
<dbReference type="SUPFAM" id="SSF46785">
    <property type="entry name" value="Winged helix' DNA-binding domain"/>
    <property type="match status" value="1"/>
</dbReference>
<sequence>MTDALDSLPSGLAQDTAARLRDQIITGQLRPGQRLSEARLAADLSVSRNTLREVFRLLVHEGLLTHLPHRGVSVAVPSMAGVLDIYRLRRLIEIPALAQAWPRHTAIARMAGDVASARAASAAGDWQGVGSANMRFHAGIVALADSPRLTGFFAQTMAELRLAFGLLDDPEQLHAPFLQDNGAILDLLQQDQPLAAADRLAAYLDRSERVVMTAFARLEHGVAQG</sequence>
<evidence type="ECO:0000259" key="4">
    <source>
        <dbReference type="PROSITE" id="PS50949"/>
    </source>
</evidence>
<evidence type="ECO:0000256" key="1">
    <source>
        <dbReference type="ARBA" id="ARBA00023015"/>
    </source>
</evidence>
<dbReference type="PRINTS" id="PR00035">
    <property type="entry name" value="HTHGNTR"/>
</dbReference>
<accession>A0ABW4DWM5</accession>
<dbReference type="InterPro" id="IPR036388">
    <property type="entry name" value="WH-like_DNA-bd_sf"/>
</dbReference>
<dbReference type="Gene3D" id="1.20.120.530">
    <property type="entry name" value="GntR ligand-binding domain-like"/>
    <property type="match status" value="1"/>
</dbReference>
<name>A0ABW4DWM5_9RHOB</name>
<keyword evidence="1" id="KW-0805">Transcription regulation</keyword>
<dbReference type="SMART" id="SM00345">
    <property type="entry name" value="HTH_GNTR"/>
    <property type="match status" value="1"/>
</dbReference>
<keyword evidence="6" id="KW-1185">Reference proteome</keyword>
<evidence type="ECO:0000313" key="5">
    <source>
        <dbReference type="EMBL" id="MFD1481213.1"/>
    </source>
</evidence>
<protein>
    <submittedName>
        <fullName evidence="5">GntR family transcriptional regulator</fullName>
    </submittedName>
</protein>
<dbReference type="EMBL" id="JBHTOQ010000018">
    <property type="protein sequence ID" value="MFD1481213.1"/>
    <property type="molecule type" value="Genomic_DNA"/>
</dbReference>
<dbReference type="Proteomes" id="UP001597302">
    <property type="component" value="Unassembled WGS sequence"/>
</dbReference>
<dbReference type="InterPro" id="IPR011711">
    <property type="entry name" value="GntR_C"/>
</dbReference>
<dbReference type="SMART" id="SM00895">
    <property type="entry name" value="FCD"/>
    <property type="match status" value="1"/>
</dbReference>
<comment type="caution">
    <text evidence="5">The sequence shown here is derived from an EMBL/GenBank/DDBJ whole genome shotgun (WGS) entry which is preliminary data.</text>
</comment>
<dbReference type="InterPro" id="IPR036390">
    <property type="entry name" value="WH_DNA-bd_sf"/>
</dbReference>
<dbReference type="InterPro" id="IPR000524">
    <property type="entry name" value="Tscrpt_reg_HTH_GntR"/>
</dbReference>